<dbReference type="PANTHER" id="PTHR35011">
    <property type="entry name" value="2,3-DIKETO-L-GULONATE TRAP TRANSPORTER SMALL PERMEASE PROTEIN YIAM"/>
    <property type="match status" value="1"/>
</dbReference>
<evidence type="ECO:0000313" key="12">
    <source>
        <dbReference type="Proteomes" id="UP000287296"/>
    </source>
</evidence>
<feature type="transmembrane region" description="Helical" evidence="9">
    <location>
        <begin position="160"/>
        <end position="179"/>
    </location>
</feature>
<dbReference type="GO" id="GO:0015740">
    <property type="term" value="P:C4-dicarboxylate transport"/>
    <property type="evidence" value="ECO:0007669"/>
    <property type="project" value="TreeGrafter"/>
</dbReference>
<comment type="caution">
    <text evidence="11">The sequence shown here is derived from an EMBL/GenBank/DDBJ whole genome shotgun (WGS) entry which is preliminary data.</text>
</comment>
<evidence type="ECO:0000313" key="11">
    <source>
        <dbReference type="EMBL" id="RST61164.1"/>
    </source>
</evidence>
<gene>
    <name evidence="11" type="ORF">D5F11_003705</name>
</gene>
<accession>A0A429XCH5</accession>
<keyword evidence="5 9" id="KW-0812">Transmembrane</keyword>
<keyword evidence="6 9" id="KW-1133">Transmembrane helix</keyword>
<dbReference type="PANTHER" id="PTHR35011:SF10">
    <property type="entry name" value="TRAP TRANSPORTER SMALL PERMEASE PROTEIN"/>
    <property type="match status" value="1"/>
</dbReference>
<feature type="transmembrane region" description="Helical" evidence="9">
    <location>
        <begin position="46"/>
        <end position="66"/>
    </location>
</feature>
<evidence type="ECO:0000256" key="4">
    <source>
        <dbReference type="ARBA" id="ARBA00022519"/>
    </source>
</evidence>
<evidence type="ECO:0000256" key="7">
    <source>
        <dbReference type="ARBA" id="ARBA00023136"/>
    </source>
</evidence>
<proteinExistence type="inferred from homology"/>
<comment type="subcellular location">
    <subcellularLocation>
        <location evidence="1">Cell inner membrane</location>
        <topology evidence="1">Multi-pass membrane protein</topology>
    </subcellularLocation>
</comment>
<name>A0A429XCH5_SIMTE</name>
<organism evidence="11 12">
    <name type="scientific">Siminovitchia terrae</name>
    <name type="common">Bacillus terrae</name>
    <dbReference type="NCBI Taxonomy" id="1914933"/>
    <lineage>
        <taxon>Bacteria</taxon>
        <taxon>Bacillati</taxon>
        <taxon>Bacillota</taxon>
        <taxon>Bacilli</taxon>
        <taxon>Bacillales</taxon>
        <taxon>Bacillaceae</taxon>
        <taxon>Siminovitchia</taxon>
    </lineage>
</organism>
<dbReference type="Proteomes" id="UP000287296">
    <property type="component" value="Unassembled WGS sequence"/>
</dbReference>
<dbReference type="RefSeq" id="WP_120114648.1">
    <property type="nucleotide sequence ID" value="NZ_QYTW02000002.1"/>
</dbReference>
<dbReference type="GO" id="GO:0022857">
    <property type="term" value="F:transmembrane transporter activity"/>
    <property type="evidence" value="ECO:0007669"/>
    <property type="project" value="TreeGrafter"/>
</dbReference>
<evidence type="ECO:0000256" key="5">
    <source>
        <dbReference type="ARBA" id="ARBA00022692"/>
    </source>
</evidence>
<dbReference type="OrthoDB" id="1807003at2"/>
<dbReference type="InterPro" id="IPR055348">
    <property type="entry name" value="DctQ"/>
</dbReference>
<feature type="domain" description="Tripartite ATP-independent periplasmic transporters DctQ component" evidence="10">
    <location>
        <begin position="57"/>
        <end position="187"/>
    </location>
</feature>
<dbReference type="AlphaFoldDB" id="A0A429XCH5"/>
<reference evidence="11 12" key="1">
    <citation type="submission" date="2018-12" db="EMBL/GenBank/DDBJ databases">
        <authorList>
            <person name="Sun L."/>
            <person name="Chen Z."/>
        </authorList>
    </citation>
    <scope>NUCLEOTIDE SEQUENCE [LARGE SCALE GENOMIC DNA]</scope>
    <source>
        <strain evidence="11 12">LMG 29736</strain>
    </source>
</reference>
<evidence type="ECO:0000259" key="10">
    <source>
        <dbReference type="Pfam" id="PF04290"/>
    </source>
</evidence>
<evidence type="ECO:0000256" key="3">
    <source>
        <dbReference type="ARBA" id="ARBA00022475"/>
    </source>
</evidence>
<dbReference type="GO" id="GO:0005886">
    <property type="term" value="C:plasma membrane"/>
    <property type="evidence" value="ECO:0007669"/>
    <property type="project" value="UniProtKB-SubCell"/>
</dbReference>
<keyword evidence="2" id="KW-0813">Transport</keyword>
<comment type="similarity">
    <text evidence="8">Belongs to the TRAP transporter small permease family.</text>
</comment>
<dbReference type="InterPro" id="IPR007387">
    <property type="entry name" value="TRAP_DctQ"/>
</dbReference>
<evidence type="ECO:0000256" key="9">
    <source>
        <dbReference type="SAM" id="Phobius"/>
    </source>
</evidence>
<keyword evidence="7 9" id="KW-0472">Membrane</keyword>
<evidence type="ECO:0000256" key="8">
    <source>
        <dbReference type="ARBA" id="ARBA00038436"/>
    </source>
</evidence>
<keyword evidence="3" id="KW-1003">Cell membrane</keyword>
<evidence type="ECO:0000256" key="1">
    <source>
        <dbReference type="ARBA" id="ARBA00004429"/>
    </source>
</evidence>
<keyword evidence="4" id="KW-0997">Cell inner membrane</keyword>
<feature type="transmembrane region" description="Helical" evidence="9">
    <location>
        <begin position="119"/>
        <end position="140"/>
    </location>
</feature>
<dbReference type="Pfam" id="PF04290">
    <property type="entry name" value="DctQ"/>
    <property type="match status" value="1"/>
</dbReference>
<sequence>MATEQSIQLDTENPKITAYKDSTDAPPSAGKPNIFFRITDSLNQGLAFIAGLSLICMMLLVVFNSIKRLFSDPIAGTVELVRWLGAMTAVFSLGYAQLHKGHVFIDLLIVKFPSGLQKLTHSMMNVISILFFVMAGWQIILYGMGLKQSGVVSETMQVAFYPLVILCSIGFFSLVLALIKETIEVWRGAR</sequence>
<evidence type="ECO:0000256" key="6">
    <source>
        <dbReference type="ARBA" id="ARBA00022989"/>
    </source>
</evidence>
<evidence type="ECO:0000256" key="2">
    <source>
        <dbReference type="ARBA" id="ARBA00022448"/>
    </source>
</evidence>
<dbReference type="EMBL" id="QYTW02000002">
    <property type="protein sequence ID" value="RST61164.1"/>
    <property type="molecule type" value="Genomic_DNA"/>
</dbReference>
<protein>
    <submittedName>
        <fullName evidence="11">TRAP transporter small permease</fullName>
    </submittedName>
</protein>